<evidence type="ECO:0000256" key="4">
    <source>
        <dbReference type="RuleBase" id="RU000481"/>
    </source>
</evidence>
<evidence type="ECO:0000313" key="7">
    <source>
        <dbReference type="Proteomes" id="UP000317778"/>
    </source>
</evidence>
<comment type="similarity">
    <text evidence="4">Belongs to the class-I pyridoxal-phosphate-dependent aminotransferase family.</text>
</comment>
<dbReference type="CDD" id="cd00609">
    <property type="entry name" value="AAT_like"/>
    <property type="match status" value="1"/>
</dbReference>
<keyword evidence="2 4" id="KW-0032">Aminotransferase</keyword>
<evidence type="ECO:0000256" key="1">
    <source>
        <dbReference type="ARBA" id="ARBA00001933"/>
    </source>
</evidence>
<reference evidence="6 7" key="1">
    <citation type="submission" date="2017-06" db="EMBL/GenBank/DDBJ databases">
        <title>Novel microbial phyla capable of carbon fixation and sulfur reduction in deep-sea sediments.</title>
        <authorList>
            <person name="Huang J."/>
            <person name="Baker B."/>
            <person name="Wang Y."/>
        </authorList>
    </citation>
    <scope>NUCLEOTIDE SEQUENCE [LARGE SCALE GENOMIC DNA]</scope>
    <source>
        <strain evidence="6">B3_TA06</strain>
    </source>
</reference>
<dbReference type="InterPro" id="IPR015422">
    <property type="entry name" value="PyrdxlP-dep_Trfase_small"/>
</dbReference>
<dbReference type="InterPro" id="IPR050881">
    <property type="entry name" value="LL-DAP_aminotransferase"/>
</dbReference>
<accession>A0A532V649</accession>
<dbReference type="Proteomes" id="UP000317778">
    <property type="component" value="Unassembled WGS sequence"/>
</dbReference>
<evidence type="ECO:0000313" key="6">
    <source>
        <dbReference type="EMBL" id="TKJ42673.1"/>
    </source>
</evidence>
<dbReference type="InterPro" id="IPR004838">
    <property type="entry name" value="NHTrfase_class1_PyrdxlP-BS"/>
</dbReference>
<dbReference type="EMBL" id="NJBO01000010">
    <property type="protein sequence ID" value="TKJ42673.1"/>
    <property type="molecule type" value="Genomic_DNA"/>
</dbReference>
<dbReference type="GO" id="GO:0030170">
    <property type="term" value="F:pyridoxal phosphate binding"/>
    <property type="evidence" value="ECO:0007669"/>
    <property type="project" value="InterPro"/>
</dbReference>
<dbReference type="Gene3D" id="3.90.1150.10">
    <property type="entry name" value="Aspartate Aminotransferase, domain 1"/>
    <property type="match status" value="1"/>
</dbReference>
<evidence type="ECO:0000256" key="3">
    <source>
        <dbReference type="ARBA" id="ARBA00022679"/>
    </source>
</evidence>
<evidence type="ECO:0000256" key="2">
    <source>
        <dbReference type="ARBA" id="ARBA00022576"/>
    </source>
</evidence>
<dbReference type="Pfam" id="PF00155">
    <property type="entry name" value="Aminotran_1_2"/>
    <property type="match status" value="1"/>
</dbReference>
<dbReference type="InterPro" id="IPR015421">
    <property type="entry name" value="PyrdxlP-dep_Trfase_major"/>
</dbReference>
<dbReference type="PANTHER" id="PTHR42832:SF3">
    <property type="entry name" value="L-GLUTAMINE--4-(METHYLSULFANYL)-2-OXOBUTANOATE AMINOTRANSFERASE"/>
    <property type="match status" value="1"/>
</dbReference>
<evidence type="ECO:0000259" key="5">
    <source>
        <dbReference type="Pfam" id="PF00155"/>
    </source>
</evidence>
<dbReference type="GO" id="GO:0008483">
    <property type="term" value="F:transaminase activity"/>
    <property type="evidence" value="ECO:0007669"/>
    <property type="project" value="UniProtKB-KW"/>
</dbReference>
<keyword evidence="3 4" id="KW-0808">Transferase</keyword>
<dbReference type="InterPro" id="IPR004839">
    <property type="entry name" value="Aminotransferase_I/II_large"/>
</dbReference>
<proteinExistence type="inferred from homology"/>
<dbReference type="PANTHER" id="PTHR42832">
    <property type="entry name" value="AMINO ACID AMINOTRANSFERASE"/>
    <property type="match status" value="1"/>
</dbReference>
<gene>
    <name evidence="6" type="ORF">CEE36_07165</name>
</gene>
<dbReference type="EC" id="2.6.1.-" evidence="4"/>
<dbReference type="PROSITE" id="PS00105">
    <property type="entry name" value="AA_TRANSFER_CLASS_1"/>
    <property type="match status" value="1"/>
</dbReference>
<dbReference type="AlphaFoldDB" id="A0A532V649"/>
<sequence>MREHAKRLDLLPPYLFAELDAAKATYGEGVIDFGVGDPDQPTHPEIVNALSHAANDPSTHRYPSYEGTLSLRRDIAYWYKDRFGVDLDPQTEVCVLIGSKEGIGHLIWALVDPGDEVIYPDPSYPVCRNQTLLAGGTPIPAHLLEANHFIMDIPRLKATHKTKLLILNYPSNPTAAVASPIHLAEAVQFARAHNMWLANDNTYSEIYFDEEPTSILAVPGAKECAVEFGSFSKTFNMTGWRIGFAVGNARMIAALLKIKRNTDSGVFVAIQRAAQTALELAGEVGKEIRALYKSRRGALFAGLNQLGWVIPSTKATFYVWAQVPHKDSSSLEFARKMLAETGVLVTPGIGFGEAGEGYVRFSLTLDRAQIQEAVDRLGKWL</sequence>
<organism evidence="6 7">
    <name type="scientific">candidate division TA06 bacterium B3_TA06</name>
    <dbReference type="NCBI Taxonomy" id="2012487"/>
    <lineage>
        <taxon>Bacteria</taxon>
        <taxon>Bacteria division TA06</taxon>
    </lineage>
</organism>
<feature type="domain" description="Aminotransferase class I/classII large" evidence="5">
    <location>
        <begin position="29"/>
        <end position="377"/>
    </location>
</feature>
<protein>
    <recommendedName>
        <fullName evidence="4">Aminotransferase</fullName>
        <ecNumber evidence="4">2.6.1.-</ecNumber>
    </recommendedName>
</protein>
<dbReference type="Gene3D" id="3.40.640.10">
    <property type="entry name" value="Type I PLP-dependent aspartate aminotransferase-like (Major domain)"/>
    <property type="match status" value="1"/>
</dbReference>
<comment type="caution">
    <text evidence="6">The sequence shown here is derived from an EMBL/GenBank/DDBJ whole genome shotgun (WGS) entry which is preliminary data.</text>
</comment>
<name>A0A532V649_UNCT6</name>
<dbReference type="SUPFAM" id="SSF53383">
    <property type="entry name" value="PLP-dependent transferases"/>
    <property type="match status" value="1"/>
</dbReference>
<dbReference type="InterPro" id="IPR015424">
    <property type="entry name" value="PyrdxlP-dep_Trfase"/>
</dbReference>
<comment type="cofactor">
    <cofactor evidence="1 4">
        <name>pyridoxal 5'-phosphate</name>
        <dbReference type="ChEBI" id="CHEBI:597326"/>
    </cofactor>
</comment>